<dbReference type="CDD" id="cd00200">
    <property type="entry name" value="WD40"/>
    <property type="match status" value="1"/>
</dbReference>
<evidence type="ECO:0000256" key="2">
    <source>
        <dbReference type="ARBA" id="ARBA00022737"/>
    </source>
</evidence>
<dbReference type="Proteomes" id="UP000299102">
    <property type="component" value="Unassembled WGS sequence"/>
</dbReference>
<dbReference type="AlphaFoldDB" id="A0A4C2A700"/>
<dbReference type="PROSITE" id="PS00678">
    <property type="entry name" value="WD_REPEATS_1"/>
    <property type="match status" value="2"/>
</dbReference>
<feature type="domain" description="PSMD12/CSN4-like N-terminal" evidence="4">
    <location>
        <begin position="421"/>
        <end position="624"/>
    </location>
</feature>
<dbReference type="PRINTS" id="PR00320">
    <property type="entry name" value="GPROTEINBRPT"/>
</dbReference>
<dbReference type="PANTHER" id="PTHR19862">
    <property type="entry name" value="WD REPEAT-CONTAINING PROTEIN 48"/>
    <property type="match status" value="1"/>
</dbReference>
<evidence type="ECO:0000259" key="4">
    <source>
        <dbReference type="Pfam" id="PF22241"/>
    </source>
</evidence>
<dbReference type="STRING" id="151549.A0A4C2A700"/>
<dbReference type="OrthoDB" id="295656at2759"/>
<protein>
    <submittedName>
        <fullName evidence="5">WD repeat-containing protein 48 homolog</fullName>
    </submittedName>
</protein>
<comment type="caution">
    <text evidence="5">The sequence shown here is derived from an EMBL/GenBank/DDBJ whole genome shotgun (WGS) entry which is preliminary data.</text>
</comment>
<feature type="repeat" description="WD" evidence="3">
    <location>
        <begin position="4"/>
        <end position="45"/>
    </location>
</feature>
<dbReference type="PANTHER" id="PTHR19862:SF14">
    <property type="entry name" value="WD REPEAT-CONTAINING PROTEIN 48"/>
    <property type="match status" value="1"/>
</dbReference>
<gene>
    <name evidence="5" type="ORF">EVAR_69510_1</name>
</gene>
<dbReference type="GO" id="GO:0043130">
    <property type="term" value="F:ubiquitin binding"/>
    <property type="evidence" value="ECO:0007669"/>
    <property type="project" value="TreeGrafter"/>
</dbReference>
<evidence type="ECO:0000256" key="1">
    <source>
        <dbReference type="ARBA" id="ARBA00022574"/>
    </source>
</evidence>
<dbReference type="InterPro" id="IPR001680">
    <property type="entry name" value="WD40_rpt"/>
</dbReference>
<dbReference type="InterPro" id="IPR036322">
    <property type="entry name" value="WD40_repeat_dom_sf"/>
</dbReference>
<sequence>MSTLRTHQDYVQALAYAKDREQVASAGLDKAIFLWDVNTLTALTASNNTVTTSSLNGSKDSIYSLAMDPAGTVIVSGSTENILRVWDPRTCLRNMRLRGHTENVRALVVSPDGNQVVSGSSDGTIKIWNLGQQRCVQTIHVHKEGVWTLLMTENFQYIISGSRDRNIVMTELRNPSNSVIVCEERAPVLSLCFNIDKTGVWATTWNSDIRCWKLPLFDKSTLNSSGDWMLSGQIQVLNWHASKMPTIVLGQDEVDCFSAWVSIEAGLPECSELQSEIKINYGKLLLDALLEYWTPPHSLPPNEMEQDIRGNGFFEVPKHTPVIFSEVGGRTVCRLLVRDAAGESESTLLHETVPQWVTDIVIEKATPKFLKIPFFLTPHPQMGKPERIKKDRLVANEFIQCRKVCEHVLDKVLGAETTPSGGTHKEQADRYRQLLEVVLTNTGNELIDTLKLFVEAIVNEHVSLVISRQILNDVGIQLSKLPDEVSKQVSHFTLEKVQPRVISFEEQVAGIRQHLAEIYERNQQWREAANVLVGIPLETGQKQYTVDYKLDTYLKIARLYLEENDSVQAEFYINRASLLQAETQIEELQVLYKVCYARVLDYRRKFIEAAQRYNELSYRTIVDEGERMTALKKALICTVLASAGQQRSRMLATLFKDERCQQLPAYSILENVLDRIIRRSELQEFEALLQPHQKQQL</sequence>
<dbReference type="PROSITE" id="PS50082">
    <property type="entry name" value="WD_REPEATS_2"/>
    <property type="match status" value="3"/>
</dbReference>
<accession>A0A4C2A700</accession>
<keyword evidence="6" id="KW-1185">Reference proteome</keyword>
<dbReference type="InterPro" id="IPR015943">
    <property type="entry name" value="WD40/YVTN_repeat-like_dom_sf"/>
</dbReference>
<keyword evidence="1 3" id="KW-0853">WD repeat</keyword>
<dbReference type="GO" id="GO:0000724">
    <property type="term" value="P:double-strand break repair via homologous recombination"/>
    <property type="evidence" value="ECO:0007669"/>
    <property type="project" value="TreeGrafter"/>
</dbReference>
<dbReference type="Pfam" id="PF22241">
    <property type="entry name" value="PSMD12-CSN4_N"/>
    <property type="match status" value="1"/>
</dbReference>
<reference evidence="5 6" key="1">
    <citation type="journal article" date="2019" name="Commun. Biol.">
        <title>The bagworm genome reveals a unique fibroin gene that provides high tensile strength.</title>
        <authorList>
            <person name="Kono N."/>
            <person name="Nakamura H."/>
            <person name="Ohtoshi R."/>
            <person name="Tomita M."/>
            <person name="Numata K."/>
            <person name="Arakawa K."/>
        </authorList>
    </citation>
    <scope>NUCLEOTIDE SEQUENCE [LARGE SCALE GENOMIC DNA]</scope>
</reference>
<evidence type="ECO:0000313" key="6">
    <source>
        <dbReference type="Proteomes" id="UP000299102"/>
    </source>
</evidence>
<name>A0A4C2A700_EUMVA</name>
<organism evidence="5 6">
    <name type="scientific">Eumeta variegata</name>
    <name type="common">Bagworm moth</name>
    <name type="synonym">Eumeta japonica</name>
    <dbReference type="NCBI Taxonomy" id="151549"/>
    <lineage>
        <taxon>Eukaryota</taxon>
        <taxon>Metazoa</taxon>
        <taxon>Ecdysozoa</taxon>
        <taxon>Arthropoda</taxon>
        <taxon>Hexapoda</taxon>
        <taxon>Insecta</taxon>
        <taxon>Pterygota</taxon>
        <taxon>Neoptera</taxon>
        <taxon>Endopterygota</taxon>
        <taxon>Lepidoptera</taxon>
        <taxon>Glossata</taxon>
        <taxon>Ditrysia</taxon>
        <taxon>Tineoidea</taxon>
        <taxon>Psychidae</taxon>
        <taxon>Oiketicinae</taxon>
        <taxon>Eumeta</taxon>
    </lineage>
</organism>
<feature type="repeat" description="WD" evidence="3">
    <location>
        <begin position="97"/>
        <end position="138"/>
    </location>
</feature>
<dbReference type="Gene3D" id="2.130.10.10">
    <property type="entry name" value="YVTN repeat-like/Quinoprotein amine dehydrogenase"/>
    <property type="match status" value="1"/>
</dbReference>
<proteinExistence type="predicted"/>
<keyword evidence="2" id="KW-0677">Repeat</keyword>
<evidence type="ECO:0000313" key="5">
    <source>
        <dbReference type="EMBL" id="GBP96446.1"/>
    </source>
</evidence>
<dbReference type="InterPro" id="IPR020472">
    <property type="entry name" value="WD40_PAC1"/>
</dbReference>
<feature type="repeat" description="WD" evidence="3">
    <location>
        <begin position="55"/>
        <end position="87"/>
    </location>
</feature>
<dbReference type="SMART" id="SM00320">
    <property type="entry name" value="WD40"/>
    <property type="match status" value="5"/>
</dbReference>
<dbReference type="InterPro" id="IPR051246">
    <property type="entry name" value="WDR48"/>
</dbReference>
<dbReference type="InterPro" id="IPR019775">
    <property type="entry name" value="WD40_repeat_CS"/>
</dbReference>
<evidence type="ECO:0000256" key="3">
    <source>
        <dbReference type="PROSITE-ProRule" id="PRU00221"/>
    </source>
</evidence>
<dbReference type="Pfam" id="PF00400">
    <property type="entry name" value="WD40"/>
    <property type="match status" value="4"/>
</dbReference>
<dbReference type="InterPro" id="IPR054559">
    <property type="entry name" value="PSMD12-CSN4-like_N"/>
</dbReference>
<dbReference type="SUPFAM" id="SSF50978">
    <property type="entry name" value="WD40 repeat-like"/>
    <property type="match status" value="1"/>
</dbReference>
<dbReference type="PROSITE" id="PS50294">
    <property type="entry name" value="WD_REPEATS_REGION"/>
    <property type="match status" value="3"/>
</dbReference>
<dbReference type="EMBL" id="BGZK01002783">
    <property type="protein sequence ID" value="GBP96446.1"/>
    <property type="molecule type" value="Genomic_DNA"/>
</dbReference>